<dbReference type="AlphaFoldDB" id="A0A2T0SGJ9"/>
<dbReference type="EMBL" id="PVTE01000021">
    <property type="protein sequence ID" value="PRY32540.1"/>
    <property type="molecule type" value="Genomic_DNA"/>
</dbReference>
<evidence type="ECO:0000313" key="1">
    <source>
        <dbReference type="EMBL" id="PRY32540.1"/>
    </source>
</evidence>
<comment type="caution">
    <text evidence="1">The sequence shown here is derived from an EMBL/GenBank/DDBJ whole genome shotgun (WGS) entry which is preliminary data.</text>
</comment>
<evidence type="ECO:0000313" key="2">
    <source>
        <dbReference type="Proteomes" id="UP000238375"/>
    </source>
</evidence>
<dbReference type="InterPro" id="IPR029063">
    <property type="entry name" value="SAM-dependent_MTases_sf"/>
</dbReference>
<reference evidence="1 2" key="1">
    <citation type="submission" date="2018-03" db="EMBL/GenBank/DDBJ databases">
        <title>Genomic Encyclopedia of Archaeal and Bacterial Type Strains, Phase II (KMG-II): from individual species to whole genera.</title>
        <authorList>
            <person name="Goeker M."/>
        </authorList>
    </citation>
    <scope>NUCLEOTIDE SEQUENCE [LARGE SCALE GENOMIC DNA]</scope>
    <source>
        <strain evidence="1 2">DSM 28354</strain>
    </source>
</reference>
<accession>A0A2T0SGJ9</accession>
<dbReference type="OrthoDB" id="9787807at2"/>
<dbReference type="RefSeq" id="WP_106139761.1">
    <property type="nucleotide sequence ID" value="NZ_PVTE01000021.1"/>
</dbReference>
<proteinExistence type="predicted"/>
<name>A0A2T0SGJ9_9BACT</name>
<dbReference type="Gene3D" id="3.40.50.150">
    <property type="entry name" value="Vaccinia Virus protein VP39"/>
    <property type="match status" value="1"/>
</dbReference>
<sequence>MKLAEVVPWGRSRREYERMFGLTATDLTKRILGVGDGPASFNAEMALAGHNVTSIDPIYAFSASELRERIGATHQTIAEQLKCNVNQYVWTDFQNAEAVIYTRMEAMSLFLSDYEQGLQQERYIPISLPDLPFPDSSYDLVLCSHLLFLYSEQLSEAFHLTSIKELVRVANDVRIFPLVTLDGHVSPHLNSVLEYCKLNHIQADIIPVDYQFQKGAYQMLRLLRKSL</sequence>
<gene>
    <name evidence="1" type="ORF">CLV58_12140</name>
</gene>
<keyword evidence="2" id="KW-1185">Reference proteome</keyword>
<organism evidence="1 2">
    <name type="scientific">Spirosoma oryzae</name>
    <dbReference type="NCBI Taxonomy" id="1469603"/>
    <lineage>
        <taxon>Bacteria</taxon>
        <taxon>Pseudomonadati</taxon>
        <taxon>Bacteroidota</taxon>
        <taxon>Cytophagia</taxon>
        <taxon>Cytophagales</taxon>
        <taxon>Cytophagaceae</taxon>
        <taxon>Spirosoma</taxon>
    </lineage>
</organism>
<evidence type="ECO:0008006" key="3">
    <source>
        <dbReference type="Google" id="ProtNLM"/>
    </source>
</evidence>
<dbReference type="SUPFAM" id="SSF53335">
    <property type="entry name" value="S-adenosyl-L-methionine-dependent methyltransferases"/>
    <property type="match status" value="1"/>
</dbReference>
<protein>
    <recommendedName>
        <fullName evidence="3">Methyltransferase family protein</fullName>
    </recommendedName>
</protein>
<dbReference type="Proteomes" id="UP000238375">
    <property type="component" value="Unassembled WGS sequence"/>
</dbReference>